<evidence type="ECO:0000313" key="1">
    <source>
        <dbReference type="EMBL" id="KAK3684099.1"/>
    </source>
</evidence>
<dbReference type="GO" id="GO:0051537">
    <property type="term" value="F:2 iron, 2 sulfur cluster binding"/>
    <property type="evidence" value="ECO:0007669"/>
    <property type="project" value="InterPro"/>
</dbReference>
<dbReference type="PROSITE" id="PS00197">
    <property type="entry name" value="2FE2S_FER_1"/>
    <property type="match status" value="1"/>
</dbReference>
<evidence type="ECO:0000313" key="2">
    <source>
        <dbReference type="Proteomes" id="UP001270362"/>
    </source>
</evidence>
<comment type="caution">
    <text evidence="1">The sequence shown here is derived from an EMBL/GenBank/DDBJ whole genome shotgun (WGS) entry which is preliminary data.</text>
</comment>
<proteinExistence type="predicted"/>
<organism evidence="1 2">
    <name type="scientific">Podospora appendiculata</name>
    <dbReference type="NCBI Taxonomy" id="314037"/>
    <lineage>
        <taxon>Eukaryota</taxon>
        <taxon>Fungi</taxon>
        <taxon>Dikarya</taxon>
        <taxon>Ascomycota</taxon>
        <taxon>Pezizomycotina</taxon>
        <taxon>Sordariomycetes</taxon>
        <taxon>Sordariomycetidae</taxon>
        <taxon>Sordariales</taxon>
        <taxon>Podosporaceae</taxon>
        <taxon>Podospora</taxon>
    </lineage>
</organism>
<dbReference type="Proteomes" id="UP001270362">
    <property type="component" value="Unassembled WGS sequence"/>
</dbReference>
<reference evidence="1" key="2">
    <citation type="submission" date="2023-06" db="EMBL/GenBank/DDBJ databases">
        <authorList>
            <consortium name="Lawrence Berkeley National Laboratory"/>
            <person name="Haridas S."/>
            <person name="Hensen N."/>
            <person name="Bonometti L."/>
            <person name="Westerberg I."/>
            <person name="Brannstrom I.O."/>
            <person name="Guillou S."/>
            <person name="Cros-Aarteil S."/>
            <person name="Calhoun S."/>
            <person name="Kuo A."/>
            <person name="Mondo S."/>
            <person name="Pangilinan J."/>
            <person name="Riley R."/>
            <person name="Labutti K."/>
            <person name="Andreopoulos B."/>
            <person name="Lipzen A."/>
            <person name="Chen C."/>
            <person name="Yanf M."/>
            <person name="Daum C."/>
            <person name="Ng V."/>
            <person name="Clum A."/>
            <person name="Steindorff A."/>
            <person name="Ohm R."/>
            <person name="Martin F."/>
            <person name="Silar P."/>
            <person name="Natvig D."/>
            <person name="Lalanne C."/>
            <person name="Gautier V."/>
            <person name="Ament-Velasquez S.L."/>
            <person name="Kruys A."/>
            <person name="Hutchinson M.I."/>
            <person name="Powell A.J."/>
            <person name="Barry K."/>
            <person name="Miller A.N."/>
            <person name="Grigoriev I.V."/>
            <person name="Debuchy R."/>
            <person name="Gladieux P."/>
            <person name="Thoren M.H."/>
            <person name="Johannesson H."/>
        </authorList>
    </citation>
    <scope>NUCLEOTIDE SEQUENCE</scope>
    <source>
        <strain evidence="1">CBS 314.62</strain>
    </source>
</reference>
<dbReference type="EMBL" id="JAULSO010000004">
    <property type="protein sequence ID" value="KAK3684099.1"/>
    <property type="molecule type" value="Genomic_DNA"/>
</dbReference>
<gene>
    <name evidence="1" type="ORF">B0T22DRAFT_269850</name>
</gene>
<reference evidence="1" key="1">
    <citation type="journal article" date="2023" name="Mol. Phylogenet. Evol.">
        <title>Genome-scale phylogeny and comparative genomics of the fungal order Sordariales.</title>
        <authorList>
            <person name="Hensen N."/>
            <person name="Bonometti L."/>
            <person name="Westerberg I."/>
            <person name="Brannstrom I.O."/>
            <person name="Guillou S."/>
            <person name="Cros-Aarteil S."/>
            <person name="Calhoun S."/>
            <person name="Haridas S."/>
            <person name="Kuo A."/>
            <person name="Mondo S."/>
            <person name="Pangilinan J."/>
            <person name="Riley R."/>
            <person name="LaButti K."/>
            <person name="Andreopoulos B."/>
            <person name="Lipzen A."/>
            <person name="Chen C."/>
            <person name="Yan M."/>
            <person name="Daum C."/>
            <person name="Ng V."/>
            <person name="Clum A."/>
            <person name="Steindorff A."/>
            <person name="Ohm R.A."/>
            <person name="Martin F."/>
            <person name="Silar P."/>
            <person name="Natvig D.O."/>
            <person name="Lalanne C."/>
            <person name="Gautier V."/>
            <person name="Ament-Velasquez S.L."/>
            <person name="Kruys A."/>
            <person name="Hutchinson M.I."/>
            <person name="Powell A.J."/>
            <person name="Barry K."/>
            <person name="Miller A.N."/>
            <person name="Grigoriev I.V."/>
            <person name="Debuchy R."/>
            <person name="Gladieux P."/>
            <person name="Hiltunen Thoren M."/>
            <person name="Johannesson H."/>
        </authorList>
    </citation>
    <scope>NUCLEOTIDE SEQUENCE</scope>
    <source>
        <strain evidence="1">CBS 314.62</strain>
    </source>
</reference>
<protein>
    <submittedName>
        <fullName evidence="1">Uncharacterized protein</fullName>
    </submittedName>
</protein>
<sequence length="142" mass="15250">MVGISLVEIGCSLAICTACLCWACSLVAGCWHHGGLALLPRSWFCCLCCRFALSGTHIQVVAQLPPGDRLLSRPPQTRQGESPAAFRPHSSMFEACGPAAVSTIGIDSTIETGWPSFLQHYLAQAGSLWTQQAPVYVRSVME</sequence>
<dbReference type="InterPro" id="IPR006058">
    <property type="entry name" value="2Fe2S_fd_BS"/>
</dbReference>
<dbReference type="AlphaFoldDB" id="A0AAE1C9I4"/>
<keyword evidence="2" id="KW-1185">Reference proteome</keyword>
<name>A0AAE1C9I4_9PEZI</name>
<accession>A0AAE1C9I4</accession>